<evidence type="ECO:0000313" key="4">
    <source>
        <dbReference type="Proteomes" id="UP000521922"/>
    </source>
</evidence>
<dbReference type="EMBL" id="JACCBB010000001">
    <property type="protein sequence ID" value="NYD24892.1"/>
    <property type="molecule type" value="Genomic_DNA"/>
</dbReference>
<reference evidence="3 4" key="1">
    <citation type="submission" date="2020-07" db="EMBL/GenBank/DDBJ databases">
        <title>Sequencing the genomes of 1000 actinobacteria strains.</title>
        <authorList>
            <person name="Klenk H.-P."/>
        </authorList>
    </citation>
    <scope>NUCLEOTIDE SEQUENCE [LARGE SCALE GENOMIC DNA]</scope>
    <source>
        <strain evidence="3 4">DSM 7487</strain>
    </source>
</reference>
<dbReference type="RefSeq" id="WP_179755589.1">
    <property type="nucleotide sequence ID" value="NZ_BAAAGN010000015.1"/>
</dbReference>
<comment type="caution">
    <text evidence="3">The sequence shown here is derived from an EMBL/GenBank/DDBJ whole genome shotgun (WGS) entry which is preliminary data.</text>
</comment>
<evidence type="ECO:0000256" key="1">
    <source>
        <dbReference type="SAM" id="MobiDB-lite"/>
    </source>
</evidence>
<gene>
    <name evidence="3" type="ORF">BJ968_004432</name>
</gene>
<evidence type="ECO:0000313" key="3">
    <source>
        <dbReference type="EMBL" id="NYD24892.1"/>
    </source>
</evidence>
<dbReference type="Proteomes" id="UP000521922">
    <property type="component" value="Unassembled WGS sequence"/>
</dbReference>
<sequence>MVTALACGGCFFVGLTRSMTGWVPGWAASSELSIPWTVAVCVLTVIGLDSTGTGAGGPGRRTGSVLVLSACAVTVLSAVVVQLQGWGRADAAAGVCLGALGVWLAGRGERPARPDSSRRPPSSPWG</sequence>
<protein>
    <submittedName>
        <fullName evidence="3">Uncharacterized protein</fullName>
    </submittedName>
</protein>
<keyword evidence="2" id="KW-0472">Membrane</keyword>
<accession>A0A7Y9J328</accession>
<keyword evidence="2" id="KW-0812">Transmembrane</keyword>
<feature type="transmembrane region" description="Helical" evidence="2">
    <location>
        <begin position="64"/>
        <end position="83"/>
    </location>
</feature>
<keyword evidence="4" id="KW-1185">Reference proteome</keyword>
<feature type="region of interest" description="Disordered" evidence="1">
    <location>
        <begin position="107"/>
        <end position="126"/>
    </location>
</feature>
<name>A0A7Y9J328_9ACTN</name>
<organism evidence="3 4">
    <name type="scientific">Kineococcus aurantiacus</name>
    <dbReference type="NCBI Taxonomy" id="37633"/>
    <lineage>
        <taxon>Bacteria</taxon>
        <taxon>Bacillati</taxon>
        <taxon>Actinomycetota</taxon>
        <taxon>Actinomycetes</taxon>
        <taxon>Kineosporiales</taxon>
        <taxon>Kineosporiaceae</taxon>
        <taxon>Kineococcus</taxon>
    </lineage>
</organism>
<feature type="compositionally biased region" description="Basic and acidic residues" evidence="1">
    <location>
        <begin position="107"/>
        <end position="118"/>
    </location>
</feature>
<feature type="transmembrane region" description="Helical" evidence="2">
    <location>
        <begin position="34"/>
        <end position="52"/>
    </location>
</feature>
<evidence type="ECO:0000256" key="2">
    <source>
        <dbReference type="SAM" id="Phobius"/>
    </source>
</evidence>
<keyword evidence="2" id="KW-1133">Transmembrane helix</keyword>
<proteinExistence type="predicted"/>
<dbReference type="AlphaFoldDB" id="A0A7Y9J328"/>